<dbReference type="SUPFAM" id="SSF52540">
    <property type="entry name" value="P-loop containing nucleoside triphosphate hydrolases"/>
    <property type="match status" value="1"/>
</dbReference>
<name>A0A369CEA4_9GAMM</name>
<dbReference type="Gene3D" id="3.40.50.300">
    <property type="entry name" value="P-loop containing nucleotide triphosphate hydrolases"/>
    <property type="match status" value="1"/>
</dbReference>
<keyword evidence="2" id="KW-1185">Reference proteome</keyword>
<dbReference type="EMBL" id="QPJY01000002">
    <property type="protein sequence ID" value="RCX32023.1"/>
    <property type="molecule type" value="Genomic_DNA"/>
</dbReference>
<dbReference type="Proteomes" id="UP000252707">
    <property type="component" value="Unassembled WGS sequence"/>
</dbReference>
<organism evidence="1 2">
    <name type="scientific">Thioalbus denitrificans</name>
    <dbReference type="NCBI Taxonomy" id="547122"/>
    <lineage>
        <taxon>Bacteria</taxon>
        <taxon>Pseudomonadati</taxon>
        <taxon>Pseudomonadota</taxon>
        <taxon>Gammaproteobacteria</taxon>
        <taxon>Chromatiales</taxon>
        <taxon>Ectothiorhodospiraceae</taxon>
        <taxon>Thioalbus</taxon>
    </lineage>
</organism>
<evidence type="ECO:0008006" key="3">
    <source>
        <dbReference type="Google" id="ProtNLM"/>
    </source>
</evidence>
<gene>
    <name evidence="1" type="ORF">DFQ59_102373</name>
</gene>
<comment type="caution">
    <text evidence="1">The sequence shown here is derived from an EMBL/GenBank/DDBJ whole genome shotgun (WGS) entry which is preliminary data.</text>
</comment>
<reference evidence="1 2" key="1">
    <citation type="submission" date="2018-07" db="EMBL/GenBank/DDBJ databases">
        <title>Genomic Encyclopedia of Type Strains, Phase IV (KMG-IV): sequencing the most valuable type-strain genomes for metagenomic binning, comparative biology and taxonomic classification.</title>
        <authorList>
            <person name="Goeker M."/>
        </authorList>
    </citation>
    <scope>NUCLEOTIDE SEQUENCE [LARGE SCALE GENOMIC DNA]</scope>
    <source>
        <strain evidence="1 2">DSM 26407</strain>
    </source>
</reference>
<dbReference type="InterPro" id="IPR027417">
    <property type="entry name" value="P-loop_NTPase"/>
</dbReference>
<evidence type="ECO:0000313" key="1">
    <source>
        <dbReference type="EMBL" id="RCX32023.1"/>
    </source>
</evidence>
<sequence>MRAYTSLAGHILGSNPAINGYFEMHLGYEDAGALDRQLAEYRKHEDLKDGSRYLFDKLLHNDYRLLPERLGQARLKILVGIRPPEPTLKSIVDLFERKGGNEAYASPEAATRYYTERLEWLADFCRARAGAYFYFDAELFRARPQALLTALSNWLELEEPLSGHYQVFSQTGKARRGDSSAFIHRGEIARGGADYPHVRIPRQLLDQAQATYLRCRRQMVEFAADAILLEASSPP</sequence>
<accession>A0A369CEA4</accession>
<dbReference type="AlphaFoldDB" id="A0A369CEA4"/>
<protein>
    <recommendedName>
        <fullName evidence="3">Sulfotransferase family protein</fullName>
    </recommendedName>
</protein>
<proteinExistence type="predicted"/>
<evidence type="ECO:0000313" key="2">
    <source>
        <dbReference type="Proteomes" id="UP000252707"/>
    </source>
</evidence>